<sequence>MTAVDAHARRRLAAALLGDRAAPAPHDPAERVARGVLLDISPHMLSLATPRGEERFVFARSTTFWRGREVDFSRLRHGQDIIVRRDPSSRWVAERVWSDPARVTGVITARDGDVLEIDPGHDRERRTAVIPYRSSGRMRVRHSVLEPGYLFDAIGVWEDGVVQALLPATSQPTYPVAETPQRPPVRRRPTSVSGMVTWYDPVLGRDTHADPRATAPGAAYSALDRASDCGPECDRAASCAPLPLLSIGATLRLRSDCTGDSAAVPVTSCGSAVSHFCDRCVTCATEERGRIAQLTLAGFVALGGRLEDGCFNATLAVD</sequence>
<gene>
    <name evidence="1" type="ORF">HDA32_005464</name>
</gene>
<dbReference type="RefSeq" id="WP_179645842.1">
    <property type="nucleotide sequence ID" value="NZ_BAAAYY010000014.1"/>
</dbReference>
<evidence type="ECO:0000313" key="2">
    <source>
        <dbReference type="Proteomes" id="UP000589036"/>
    </source>
</evidence>
<evidence type="ECO:0000313" key="1">
    <source>
        <dbReference type="EMBL" id="NYE50344.1"/>
    </source>
</evidence>
<comment type="caution">
    <text evidence="1">The sequence shown here is derived from an EMBL/GenBank/DDBJ whole genome shotgun (WGS) entry which is preliminary data.</text>
</comment>
<dbReference type="Proteomes" id="UP000589036">
    <property type="component" value="Unassembled WGS sequence"/>
</dbReference>
<dbReference type="AlphaFoldDB" id="A0A852U8E1"/>
<organism evidence="1 2">
    <name type="scientific">Spinactinospora alkalitolerans</name>
    <dbReference type="NCBI Taxonomy" id="687207"/>
    <lineage>
        <taxon>Bacteria</taxon>
        <taxon>Bacillati</taxon>
        <taxon>Actinomycetota</taxon>
        <taxon>Actinomycetes</taxon>
        <taxon>Streptosporangiales</taxon>
        <taxon>Nocardiopsidaceae</taxon>
        <taxon>Spinactinospora</taxon>
    </lineage>
</organism>
<keyword evidence="2" id="KW-1185">Reference proteome</keyword>
<name>A0A852U8E1_9ACTN</name>
<protein>
    <submittedName>
        <fullName evidence="1">Uncharacterized protein</fullName>
    </submittedName>
</protein>
<dbReference type="EMBL" id="JACCCC010000001">
    <property type="protein sequence ID" value="NYE50344.1"/>
    <property type="molecule type" value="Genomic_DNA"/>
</dbReference>
<proteinExistence type="predicted"/>
<reference evidence="1 2" key="1">
    <citation type="submission" date="2020-07" db="EMBL/GenBank/DDBJ databases">
        <title>Sequencing the genomes of 1000 actinobacteria strains.</title>
        <authorList>
            <person name="Klenk H.-P."/>
        </authorList>
    </citation>
    <scope>NUCLEOTIDE SEQUENCE [LARGE SCALE GENOMIC DNA]</scope>
    <source>
        <strain evidence="1 2">CXB654</strain>
    </source>
</reference>
<accession>A0A852U8E1</accession>